<comment type="caution">
    <text evidence="1">The sequence shown here is derived from an EMBL/GenBank/DDBJ whole genome shotgun (WGS) entry which is preliminary data.</text>
</comment>
<reference evidence="1" key="1">
    <citation type="submission" date="2023-04" db="EMBL/GenBank/DDBJ databases">
        <title>A chromosome-level genome assembly of the parasitoid wasp Eretmocerus hayati.</title>
        <authorList>
            <person name="Zhong Y."/>
            <person name="Liu S."/>
            <person name="Liu Y."/>
        </authorList>
    </citation>
    <scope>NUCLEOTIDE SEQUENCE</scope>
    <source>
        <strain evidence="1">ZJU_SS_LIU_2023</strain>
    </source>
</reference>
<protein>
    <submittedName>
        <fullName evidence="1">Uncharacterized protein</fullName>
    </submittedName>
</protein>
<name>A0ACC2NQX3_9HYME</name>
<evidence type="ECO:0000313" key="2">
    <source>
        <dbReference type="Proteomes" id="UP001239111"/>
    </source>
</evidence>
<dbReference type="EMBL" id="CM056743">
    <property type="protein sequence ID" value="KAJ8673521.1"/>
    <property type="molecule type" value="Genomic_DNA"/>
</dbReference>
<dbReference type="Proteomes" id="UP001239111">
    <property type="component" value="Chromosome 3"/>
</dbReference>
<organism evidence="1 2">
    <name type="scientific">Eretmocerus hayati</name>
    <dbReference type="NCBI Taxonomy" id="131215"/>
    <lineage>
        <taxon>Eukaryota</taxon>
        <taxon>Metazoa</taxon>
        <taxon>Ecdysozoa</taxon>
        <taxon>Arthropoda</taxon>
        <taxon>Hexapoda</taxon>
        <taxon>Insecta</taxon>
        <taxon>Pterygota</taxon>
        <taxon>Neoptera</taxon>
        <taxon>Endopterygota</taxon>
        <taxon>Hymenoptera</taxon>
        <taxon>Apocrita</taxon>
        <taxon>Proctotrupomorpha</taxon>
        <taxon>Chalcidoidea</taxon>
        <taxon>Aphelinidae</taxon>
        <taxon>Aphelininae</taxon>
        <taxon>Eretmocerus</taxon>
    </lineage>
</organism>
<evidence type="ECO:0000313" key="1">
    <source>
        <dbReference type="EMBL" id="KAJ8673521.1"/>
    </source>
</evidence>
<keyword evidence="2" id="KW-1185">Reference proteome</keyword>
<sequence length="279" mass="31297">PLQITRAVLNGTAELPCDVTPPTPNDSYILVVWYKQDVNPIYSYDIRGKHANKASIWASDNLDQRATFKPSSRAKLEIKQVKQSDEGEYRCRVDFGKNPTRNSRIQLNIIIPPEKPNIINEKRIPIESTAGPYDEGGSMKLTCLVSGGQPEPTVRWWRGESMLEAKDGPGDRARTRKSVLVVEKLDRSDLHAEFTCQASNNNISLPVSTSVFIDMNHCVRAKSMFYAVLAYETDRILTKYLVLSLESPLLPPDSALLCRNNVSNLPDTSLANDQEQSNY</sequence>
<proteinExistence type="predicted"/>
<accession>A0ACC2NQX3</accession>
<feature type="non-terminal residue" evidence="1">
    <location>
        <position position="1"/>
    </location>
</feature>
<gene>
    <name evidence="1" type="ORF">QAD02_004783</name>
</gene>